<evidence type="ECO:0000256" key="9">
    <source>
        <dbReference type="SAM" id="SignalP"/>
    </source>
</evidence>
<feature type="transmembrane region" description="Helical" evidence="8">
    <location>
        <begin position="338"/>
        <end position="357"/>
    </location>
</feature>
<keyword evidence="6 8" id="KW-0472">Membrane</keyword>
<dbReference type="PANTHER" id="PTHR47797:SF1">
    <property type="entry name" value="CYTOCHROME B561 DOMAIN-CONTAINING PROTEIN-RELATED"/>
    <property type="match status" value="1"/>
</dbReference>
<protein>
    <recommendedName>
        <fullName evidence="10">DOMON domain-containing protein</fullName>
    </recommendedName>
</protein>
<accession>A0AAN8EJL8</accession>
<feature type="compositionally biased region" description="Low complexity" evidence="7">
    <location>
        <begin position="241"/>
        <end position="262"/>
    </location>
</feature>
<dbReference type="InterPro" id="IPR006593">
    <property type="entry name" value="Cyt_b561/ferric_Rdtase_TM"/>
</dbReference>
<dbReference type="GO" id="GO:0016020">
    <property type="term" value="C:membrane"/>
    <property type="evidence" value="ECO:0007669"/>
    <property type="project" value="UniProtKB-SubCell"/>
</dbReference>
<feature type="signal peptide" evidence="9">
    <location>
        <begin position="1"/>
        <end position="19"/>
    </location>
</feature>
<evidence type="ECO:0000256" key="4">
    <source>
        <dbReference type="ARBA" id="ARBA00022982"/>
    </source>
</evidence>
<gene>
    <name evidence="11" type="ORF">OHC33_001498</name>
</gene>
<evidence type="ECO:0000256" key="8">
    <source>
        <dbReference type="SAM" id="Phobius"/>
    </source>
</evidence>
<dbReference type="AlphaFoldDB" id="A0AAN8EJL8"/>
<dbReference type="Pfam" id="PF16010">
    <property type="entry name" value="CDH-cyt"/>
    <property type="match status" value="1"/>
</dbReference>
<dbReference type="Gene3D" id="1.20.120.1770">
    <property type="match status" value="1"/>
</dbReference>
<dbReference type="PANTHER" id="PTHR47797">
    <property type="entry name" value="DEHYDROGENASE, PUTATIVE (AFU_ORTHOLOGUE AFUA_8G05805)-RELATED"/>
    <property type="match status" value="1"/>
</dbReference>
<keyword evidence="12" id="KW-1185">Reference proteome</keyword>
<feature type="chain" id="PRO_5042871581" description="DOMON domain-containing protein" evidence="9">
    <location>
        <begin position="20"/>
        <end position="498"/>
    </location>
</feature>
<evidence type="ECO:0000256" key="1">
    <source>
        <dbReference type="ARBA" id="ARBA00004370"/>
    </source>
</evidence>
<name>A0AAN8EJL8_9EURO</name>
<feature type="domain" description="DOMON" evidence="10">
    <location>
        <begin position="31"/>
        <end position="152"/>
    </location>
</feature>
<dbReference type="InterPro" id="IPR015920">
    <property type="entry name" value="Cellobiose_DH-like_cyt"/>
</dbReference>
<keyword evidence="3 8" id="KW-0812">Transmembrane</keyword>
<evidence type="ECO:0000259" key="10">
    <source>
        <dbReference type="PROSITE" id="PS50836"/>
    </source>
</evidence>
<feature type="transmembrane region" description="Helical" evidence="8">
    <location>
        <begin position="307"/>
        <end position="326"/>
    </location>
</feature>
<dbReference type="CDD" id="cd09630">
    <property type="entry name" value="CDH_like_cytochrome"/>
    <property type="match status" value="1"/>
</dbReference>
<proteinExistence type="predicted"/>
<feature type="transmembrane region" description="Helical" evidence="8">
    <location>
        <begin position="403"/>
        <end position="426"/>
    </location>
</feature>
<feature type="transmembrane region" description="Helical" evidence="8">
    <location>
        <begin position="377"/>
        <end position="397"/>
    </location>
</feature>
<evidence type="ECO:0000256" key="5">
    <source>
        <dbReference type="ARBA" id="ARBA00022989"/>
    </source>
</evidence>
<evidence type="ECO:0000256" key="3">
    <source>
        <dbReference type="ARBA" id="ARBA00022692"/>
    </source>
</evidence>
<comment type="caution">
    <text evidence="11">The sequence shown here is derived from an EMBL/GenBank/DDBJ whole genome shotgun (WGS) entry which is preliminary data.</text>
</comment>
<dbReference type="InterPro" id="IPR005018">
    <property type="entry name" value="DOMON_domain"/>
</dbReference>
<keyword evidence="9" id="KW-0732">Signal</keyword>
<reference evidence="11 12" key="1">
    <citation type="submission" date="2022-12" db="EMBL/GenBank/DDBJ databases">
        <title>Genomic features and morphological characterization of a novel Knufia sp. strain isolated from spacecraft assembly facility.</title>
        <authorList>
            <person name="Teixeira M."/>
            <person name="Chander A.M."/>
            <person name="Stajich J.E."/>
            <person name="Venkateswaran K."/>
        </authorList>
    </citation>
    <scope>NUCLEOTIDE SEQUENCE [LARGE SCALE GENOMIC DNA]</scope>
    <source>
        <strain evidence="11 12">FJI-L2-BK-P2</strain>
    </source>
</reference>
<sequence>MGLSSYLTGIALLAASATAQVATYTSSDGSHGISVNIPSDTASSGSGPIFFQISAPSGTQWVAFGQGSRMSGSNMFVVYSADSTNVTLSPRLGTGHSMPQHDDSAQVTLLEGSGISGDGAMVANVRCDNCDSWSGGSMSFTDSASSWIYASKSGDAMDTDDVSASIQQHNEDTTFSLDLTSGTGGSSSNPFVAQAAEPSESASASDSGASQTATETGPSATASATVSQTASATNGVSNPLASSGSDSTASGNSGTSASSQTGGDNTATLLNAHGIIMSVLFLALFPMFALTLYLPTTKKVRYIHAPLQVLSTILLIIGMAMGIVLANRFGELDGYHQIIGFIVVAMLVLFQPAMGLYQHLHYHRTGGRTIFGVMHRWLGRSMILLGIVNGGLGWQMTRKESAYAPYGIVAGIVFLIYISVLVFAWYRSGQPKDIEDEKMGRQGRGYEMQLPREPKHQRLGSSDANAYQQQQQYHQHQQYQQQQRRNSGRNNYTISSRY</sequence>
<dbReference type="SMART" id="SM00665">
    <property type="entry name" value="B561"/>
    <property type="match status" value="1"/>
</dbReference>
<dbReference type="SMART" id="SM00664">
    <property type="entry name" value="DoH"/>
    <property type="match status" value="1"/>
</dbReference>
<feature type="compositionally biased region" description="Low complexity" evidence="7">
    <location>
        <begin position="193"/>
        <end position="233"/>
    </location>
</feature>
<evidence type="ECO:0000256" key="6">
    <source>
        <dbReference type="ARBA" id="ARBA00023136"/>
    </source>
</evidence>
<keyword evidence="5 8" id="KW-1133">Transmembrane helix</keyword>
<keyword evidence="2" id="KW-0813">Transport</keyword>
<feature type="region of interest" description="Disordered" evidence="7">
    <location>
        <begin position="175"/>
        <end position="262"/>
    </location>
</feature>
<dbReference type="Proteomes" id="UP001316803">
    <property type="component" value="Unassembled WGS sequence"/>
</dbReference>
<evidence type="ECO:0000256" key="2">
    <source>
        <dbReference type="ARBA" id="ARBA00022448"/>
    </source>
</evidence>
<feature type="region of interest" description="Disordered" evidence="7">
    <location>
        <begin position="452"/>
        <end position="498"/>
    </location>
</feature>
<keyword evidence="4" id="KW-0249">Electron transport</keyword>
<organism evidence="11 12">
    <name type="scientific">Knufia fluminis</name>
    <dbReference type="NCBI Taxonomy" id="191047"/>
    <lineage>
        <taxon>Eukaryota</taxon>
        <taxon>Fungi</taxon>
        <taxon>Dikarya</taxon>
        <taxon>Ascomycota</taxon>
        <taxon>Pezizomycotina</taxon>
        <taxon>Eurotiomycetes</taxon>
        <taxon>Chaetothyriomycetidae</taxon>
        <taxon>Chaetothyriales</taxon>
        <taxon>Trichomeriaceae</taxon>
        <taxon>Knufia</taxon>
    </lineage>
</organism>
<dbReference type="Gene3D" id="2.60.40.1210">
    <property type="entry name" value="Cellobiose dehydrogenase, cytochrome domain"/>
    <property type="match status" value="1"/>
</dbReference>
<evidence type="ECO:0000256" key="7">
    <source>
        <dbReference type="SAM" id="MobiDB-lite"/>
    </source>
</evidence>
<evidence type="ECO:0000313" key="11">
    <source>
        <dbReference type="EMBL" id="KAK5957129.1"/>
    </source>
</evidence>
<dbReference type="SUPFAM" id="SSF49344">
    <property type="entry name" value="CBD9-like"/>
    <property type="match status" value="1"/>
</dbReference>
<feature type="transmembrane region" description="Helical" evidence="8">
    <location>
        <begin position="275"/>
        <end position="295"/>
    </location>
</feature>
<dbReference type="EMBL" id="JAKLMC020000003">
    <property type="protein sequence ID" value="KAK5957129.1"/>
    <property type="molecule type" value="Genomic_DNA"/>
</dbReference>
<dbReference type="CDD" id="cd08760">
    <property type="entry name" value="Cyt_b561_FRRS1_like"/>
    <property type="match status" value="1"/>
</dbReference>
<feature type="compositionally biased region" description="Polar residues" evidence="7">
    <location>
        <begin position="484"/>
        <end position="498"/>
    </location>
</feature>
<dbReference type="PROSITE" id="PS50836">
    <property type="entry name" value="DOMON"/>
    <property type="match status" value="1"/>
</dbReference>
<evidence type="ECO:0000313" key="12">
    <source>
        <dbReference type="Proteomes" id="UP001316803"/>
    </source>
</evidence>
<comment type="subcellular location">
    <subcellularLocation>
        <location evidence="1">Membrane</location>
    </subcellularLocation>
</comment>
<feature type="compositionally biased region" description="Low complexity" evidence="7">
    <location>
        <begin position="467"/>
        <end position="483"/>
    </location>
</feature>